<evidence type="ECO:0000313" key="3">
    <source>
        <dbReference type="EMBL" id="ORY86719.1"/>
    </source>
</evidence>
<dbReference type="InParanoid" id="A0A1Y2FRY5"/>
<dbReference type="EMBL" id="MCGR01000014">
    <property type="protein sequence ID" value="ORY86719.1"/>
    <property type="molecule type" value="Genomic_DNA"/>
</dbReference>
<gene>
    <name evidence="3" type="ORF">BCR35DRAFT_45360</name>
</gene>
<sequence>MPPGPSGSTSREMELPQREQTPVCLMWDSENVRIPSDMPSPFTACSLIRQVASTYGPIRCFKAYMETELERGERRTATRSALQSSGVTIADTPHNGGKEVADKQLIVDLFTFALDHPRAAFVLITGDKDFAYACSTLRNRQYKMILLSPETGVSESLRQSCDEMVFWRTGVLGLPLRGGGG</sequence>
<reference evidence="3 4" key="1">
    <citation type="submission" date="2016-07" db="EMBL/GenBank/DDBJ databases">
        <title>Pervasive Adenine N6-methylation of Active Genes in Fungi.</title>
        <authorList>
            <consortium name="DOE Joint Genome Institute"/>
            <person name="Mondo S.J."/>
            <person name="Dannebaum R.O."/>
            <person name="Kuo R.C."/>
            <person name="Labutti K."/>
            <person name="Haridas S."/>
            <person name="Kuo A."/>
            <person name="Salamov A."/>
            <person name="Ahrendt S.R."/>
            <person name="Lipzen A."/>
            <person name="Sullivan W."/>
            <person name="Andreopoulos W.B."/>
            <person name="Clum A."/>
            <person name="Lindquist E."/>
            <person name="Daum C."/>
            <person name="Ramamoorthy G.K."/>
            <person name="Gryganskyi A."/>
            <person name="Culley D."/>
            <person name="Magnuson J.K."/>
            <person name="James T.Y."/>
            <person name="O'Malley M.A."/>
            <person name="Stajich J.E."/>
            <person name="Spatafora J.W."/>
            <person name="Visel A."/>
            <person name="Grigoriev I.V."/>
        </authorList>
    </citation>
    <scope>NUCLEOTIDE SEQUENCE [LARGE SCALE GENOMIC DNA]</scope>
    <source>
        <strain evidence="3 4">62-1032</strain>
    </source>
</reference>
<dbReference type="PANTHER" id="PTHR14379:SF3">
    <property type="entry name" value="MEIOSIS REGULATOR AND MRNA STABILITY FACTOR 1"/>
    <property type="match status" value="1"/>
</dbReference>
<proteinExistence type="predicted"/>
<dbReference type="OrthoDB" id="549353at2759"/>
<name>A0A1Y2FRY5_9BASI</name>
<dbReference type="STRING" id="106004.A0A1Y2FRY5"/>
<dbReference type="Gene3D" id="3.40.50.1010">
    <property type="entry name" value="5'-nuclease"/>
    <property type="match status" value="1"/>
</dbReference>
<evidence type="ECO:0000313" key="4">
    <source>
        <dbReference type="Proteomes" id="UP000193467"/>
    </source>
</evidence>
<keyword evidence="4" id="KW-1185">Reference proteome</keyword>
<dbReference type="GO" id="GO:0010468">
    <property type="term" value="P:regulation of gene expression"/>
    <property type="evidence" value="ECO:0007669"/>
    <property type="project" value="InterPro"/>
</dbReference>
<feature type="domain" description="NYN" evidence="2">
    <location>
        <begin position="23"/>
        <end position="166"/>
    </location>
</feature>
<feature type="region of interest" description="Disordered" evidence="1">
    <location>
        <begin position="75"/>
        <end position="94"/>
    </location>
</feature>
<dbReference type="InterPro" id="IPR024768">
    <property type="entry name" value="Marf1"/>
</dbReference>
<dbReference type="Pfam" id="PF01936">
    <property type="entry name" value="NYN"/>
    <property type="match status" value="1"/>
</dbReference>
<dbReference type="Proteomes" id="UP000193467">
    <property type="component" value="Unassembled WGS sequence"/>
</dbReference>
<dbReference type="PANTHER" id="PTHR14379">
    <property type="entry name" value="LIMKAIN B LKAP"/>
    <property type="match status" value="1"/>
</dbReference>
<feature type="compositionally biased region" description="Polar residues" evidence="1">
    <location>
        <begin position="78"/>
        <end position="87"/>
    </location>
</feature>
<dbReference type="InterPro" id="IPR021139">
    <property type="entry name" value="NYN"/>
</dbReference>
<dbReference type="GO" id="GO:1905762">
    <property type="term" value="F:CCR4-NOT complex binding"/>
    <property type="evidence" value="ECO:0007669"/>
    <property type="project" value="TreeGrafter"/>
</dbReference>
<dbReference type="CDD" id="cd10910">
    <property type="entry name" value="PIN_limkain_b1_N_like"/>
    <property type="match status" value="1"/>
</dbReference>
<evidence type="ECO:0000256" key="1">
    <source>
        <dbReference type="SAM" id="MobiDB-lite"/>
    </source>
</evidence>
<dbReference type="AlphaFoldDB" id="A0A1Y2FRY5"/>
<dbReference type="GO" id="GO:0005777">
    <property type="term" value="C:peroxisome"/>
    <property type="evidence" value="ECO:0007669"/>
    <property type="project" value="InterPro"/>
</dbReference>
<accession>A0A1Y2FRY5</accession>
<dbReference type="GO" id="GO:0004540">
    <property type="term" value="F:RNA nuclease activity"/>
    <property type="evidence" value="ECO:0007669"/>
    <property type="project" value="InterPro"/>
</dbReference>
<evidence type="ECO:0000259" key="2">
    <source>
        <dbReference type="Pfam" id="PF01936"/>
    </source>
</evidence>
<organism evidence="3 4">
    <name type="scientific">Leucosporidium creatinivorum</name>
    <dbReference type="NCBI Taxonomy" id="106004"/>
    <lineage>
        <taxon>Eukaryota</taxon>
        <taxon>Fungi</taxon>
        <taxon>Dikarya</taxon>
        <taxon>Basidiomycota</taxon>
        <taxon>Pucciniomycotina</taxon>
        <taxon>Microbotryomycetes</taxon>
        <taxon>Leucosporidiales</taxon>
        <taxon>Leucosporidium</taxon>
    </lineage>
</organism>
<protein>
    <submittedName>
        <fullName evidence="3">NYN domain-domain-containing protein</fullName>
    </submittedName>
</protein>
<comment type="caution">
    <text evidence="3">The sequence shown here is derived from an EMBL/GenBank/DDBJ whole genome shotgun (WGS) entry which is preliminary data.</text>
</comment>